<dbReference type="PANTHER" id="PTHR33164">
    <property type="entry name" value="TRANSCRIPTIONAL REGULATOR, MARR FAMILY"/>
    <property type="match status" value="1"/>
</dbReference>
<dbReference type="Pfam" id="PF12802">
    <property type="entry name" value="MarR_2"/>
    <property type="match status" value="1"/>
</dbReference>
<evidence type="ECO:0000313" key="3">
    <source>
        <dbReference type="Proteomes" id="UP001597097"/>
    </source>
</evidence>
<feature type="non-terminal residue" evidence="2">
    <location>
        <position position="127"/>
    </location>
</feature>
<comment type="caution">
    <text evidence="2">The sequence shown here is derived from an EMBL/GenBank/DDBJ whole genome shotgun (WGS) entry which is preliminary data.</text>
</comment>
<dbReference type="InterPro" id="IPR036388">
    <property type="entry name" value="WH-like_DNA-bd_sf"/>
</dbReference>
<accession>A0ABW4GV80</accession>
<feature type="domain" description="HTH marR-type" evidence="1">
    <location>
        <begin position="24"/>
        <end position="127"/>
    </location>
</feature>
<dbReference type="InterPro" id="IPR000835">
    <property type="entry name" value="HTH_MarR-typ"/>
</dbReference>
<sequence length="127" mass="13396">MDETAQAMVAAGPGCVTDGVHDAEMDVATGLVQLTGLVQGIYTRVSERHDLTPVQARLLCVLLGGPRGMAELARCFGVEKAALTGLMNRAERRGLAQRSSVPGDRRAVQVTLTDAGRQAAIAFHARV</sequence>
<dbReference type="RefSeq" id="WP_378625890.1">
    <property type="nucleotide sequence ID" value="NZ_JBHUCM010000062.1"/>
</dbReference>
<protein>
    <submittedName>
        <fullName evidence="2">MarR family winged helix-turn-helix transcriptional regulator</fullName>
    </submittedName>
</protein>
<dbReference type="SMART" id="SM00347">
    <property type="entry name" value="HTH_MARR"/>
    <property type="match status" value="1"/>
</dbReference>
<proteinExistence type="predicted"/>
<name>A0ABW4GV80_9ACTN</name>
<dbReference type="PROSITE" id="PS50995">
    <property type="entry name" value="HTH_MARR_2"/>
    <property type="match status" value="1"/>
</dbReference>
<dbReference type="EMBL" id="JBHUCM010000062">
    <property type="protein sequence ID" value="MFD1546229.1"/>
    <property type="molecule type" value="Genomic_DNA"/>
</dbReference>
<dbReference type="PANTHER" id="PTHR33164:SF107">
    <property type="entry name" value="TRANSCRIPTIONAL REGULATORY PROTEIN"/>
    <property type="match status" value="1"/>
</dbReference>
<dbReference type="PRINTS" id="PR00598">
    <property type="entry name" value="HTHMARR"/>
</dbReference>
<dbReference type="InterPro" id="IPR039422">
    <property type="entry name" value="MarR/SlyA-like"/>
</dbReference>
<reference evidence="3" key="1">
    <citation type="journal article" date="2019" name="Int. J. Syst. Evol. Microbiol.">
        <title>The Global Catalogue of Microorganisms (GCM) 10K type strain sequencing project: providing services to taxonomists for standard genome sequencing and annotation.</title>
        <authorList>
            <consortium name="The Broad Institute Genomics Platform"/>
            <consortium name="The Broad Institute Genome Sequencing Center for Infectious Disease"/>
            <person name="Wu L."/>
            <person name="Ma J."/>
        </authorList>
    </citation>
    <scope>NUCLEOTIDE SEQUENCE [LARGE SCALE GENOMIC DNA]</scope>
    <source>
        <strain evidence="3">CGMCC 1.15399</strain>
    </source>
</reference>
<dbReference type="InterPro" id="IPR036390">
    <property type="entry name" value="WH_DNA-bd_sf"/>
</dbReference>
<evidence type="ECO:0000259" key="1">
    <source>
        <dbReference type="PROSITE" id="PS50995"/>
    </source>
</evidence>
<evidence type="ECO:0000313" key="2">
    <source>
        <dbReference type="EMBL" id="MFD1546229.1"/>
    </source>
</evidence>
<keyword evidence="3" id="KW-1185">Reference proteome</keyword>
<organism evidence="2 3">
    <name type="scientific">Nonomuraea guangzhouensis</name>
    <dbReference type="NCBI Taxonomy" id="1291555"/>
    <lineage>
        <taxon>Bacteria</taxon>
        <taxon>Bacillati</taxon>
        <taxon>Actinomycetota</taxon>
        <taxon>Actinomycetes</taxon>
        <taxon>Streptosporangiales</taxon>
        <taxon>Streptosporangiaceae</taxon>
        <taxon>Nonomuraea</taxon>
    </lineage>
</organism>
<gene>
    <name evidence="2" type="ORF">ACFSJ0_54990</name>
</gene>
<dbReference type="SUPFAM" id="SSF46785">
    <property type="entry name" value="Winged helix' DNA-binding domain"/>
    <property type="match status" value="1"/>
</dbReference>
<dbReference type="Proteomes" id="UP001597097">
    <property type="component" value="Unassembled WGS sequence"/>
</dbReference>
<dbReference type="Gene3D" id="1.10.10.10">
    <property type="entry name" value="Winged helix-like DNA-binding domain superfamily/Winged helix DNA-binding domain"/>
    <property type="match status" value="1"/>
</dbReference>